<dbReference type="PANTHER" id="PTHR30572">
    <property type="entry name" value="MEMBRANE COMPONENT OF TRANSPORTER-RELATED"/>
    <property type="match status" value="1"/>
</dbReference>
<evidence type="ECO:0000256" key="7">
    <source>
        <dbReference type="SAM" id="MobiDB-lite"/>
    </source>
</evidence>
<dbReference type="GO" id="GO:0005886">
    <property type="term" value="C:plasma membrane"/>
    <property type="evidence" value="ECO:0007669"/>
    <property type="project" value="UniProtKB-SubCell"/>
</dbReference>
<feature type="transmembrane region" description="Helical" evidence="8">
    <location>
        <begin position="230"/>
        <end position="252"/>
    </location>
</feature>
<feature type="domain" description="ABC3 transporter permease C-terminal" evidence="9">
    <location>
        <begin position="134"/>
        <end position="261"/>
    </location>
</feature>
<dbReference type="EMBL" id="VSSQ01038002">
    <property type="protein sequence ID" value="MPM90854.1"/>
    <property type="molecule type" value="Genomic_DNA"/>
</dbReference>
<evidence type="ECO:0000256" key="8">
    <source>
        <dbReference type="SAM" id="Phobius"/>
    </source>
</evidence>
<evidence type="ECO:0000256" key="4">
    <source>
        <dbReference type="ARBA" id="ARBA00022989"/>
    </source>
</evidence>
<dbReference type="InterPro" id="IPR003838">
    <property type="entry name" value="ABC3_permease_C"/>
</dbReference>
<keyword evidence="2" id="KW-1003">Cell membrane</keyword>
<feature type="transmembrane region" description="Helical" evidence="8">
    <location>
        <begin position="130"/>
        <end position="155"/>
    </location>
</feature>
<gene>
    <name evidence="10" type="primary">ytrF_6</name>
    <name evidence="10" type="ORF">SDC9_137977</name>
</gene>
<dbReference type="PANTHER" id="PTHR30572:SF4">
    <property type="entry name" value="ABC TRANSPORTER PERMEASE YTRF"/>
    <property type="match status" value="1"/>
</dbReference>
<evidence type="ECO:0000256" key="3">
    <source>
        <dbReference type="ARBA" id="ARBA00022692"/>
    </source>
</evidence>
<dbReference type="AlphaFoldDB" id="A0A645DN15"/>
<organism evidence="10">
    <name type="scientific">bioreactor metagenome</name>
    <dbReference type="NCBI Taxonomy" id="1076179"/>
    <lineage>
        <taxon>unclassified sequences</taxon>
        <taxon>metagenomes</taxon>
        <taxon>ecological metagenomes</taxon>
    </lineage>
</organism>
<comment type="similarity">
    <text evidence="6">Belongs to the ABC-4 integral membrane protein family.</text>
</comment>
<keyword evidence="4 8" id="KW-1133">Transmembrane helix</keyword>
<reference evidence="10" key="1">
    <citation type="submission" date="2019-08" db="EMBL/GenBank/DDBJ databases">
        <authorList>
            <person name="Kucharzyk K."/>
            <person name="Murdoch R.W."/>
            <person name="Higgins S."/>
            <person name="Loffler F."/>
        </authorList>
    </citation>
    <scope>NUCLEOTIDE SEQUENCE</scope>
</reference>
<evidence type="ECO:0000256" key="2">
    <source>
        <dbReference type="ARBA" id="ARBA00022475"/>
    </source>
</evidence>
<dbReference type="InterPro" id="IPR050250">
    <property type="entry name" value="Macrolide_Exporter_MacB"/>
</dbReference>
<evidence type="ECO:0000259" key="9">
    <source>
        <dbReference type="Pfam" id="PF02687"/>
    </source>
</evidence>
<evidence type="ECO:0000256" key="5">
    <source>
        <dbReference type="ARBA" id="ARBA00023136"/>
    </source>
</evidence>
<evidence type="ECO:0000256" key="1">
    <source>
        <dbReference type="ARBA" id="ARBA00004651"/>
    </source>
</evidence>
<evidence type="ECO:0000256" key="6">
    <source>
        <dbReference type="ARBA" id="ARBA00038076"/>
    </source>
</evidence>
<keyword evidence="5 8" id="KW-0472">Membrane</keyword>
<feature type="transmembrane region" description="Helical" evidence="8">
    <location>
        <begin position="178"/>
        <end position="200"/>
    </location>
</feature>
<accession>A0A645DN15</accession>
<protein>
    <submittedName>
        <fullName evidence="10">ABC transporter permease YtrF</fullName>
    </submittedName>
</protein>
<name>A0A645DN15_9ZZZZ</name>
<comment type="subcellular location">
    <subcellularLocation>
        <location evidence="1">Cell membrane</location>
        <topology evidence="1">Multi-pass membrane protein</topology>
    </subcellularLocation>
</comment>
<sequence length="269" mass="28915">MGAKKMIITGDENYGQKKQNTGEDDSDKVVYKEYETRAVGVLENPDDDSAYTAYMNITALEDISKEIKKAKKESTFSSGSKTYDTALVYVTDINDSAKISEQLRDAGFQTSSPSDWLESMKETAKMIQGILGGIGGISLLVAALGITNTMIMSIYERTKEIGVMKVIGANLRDIRKMFLLEAGLIGFLGGVVGLIFSFIVSLLMNTVLKDIISIALGSIGGGYGSSISRIPVWLAVAAVAFATAIGVLAGYYPAKRAMNLSALESLRNE</sequence>
<keyword evidence="3 8" id="KW-0812">Transmembrane</keyword>
<dbReference type="GO" id="GO:0022857">
    <property type="term" value="F:transmembrane transporter activity"/>
    <property type="evidence" value="ECO:0007669"/>
    <property type="project" value="TreeGrafter"/>
</dbReference>
<evidence type="ECO:0000313" key="10">
    <source>
        <dbReference type="EMBL" id="MPM90854.1"/>
    </source>
</evidence>
<feature type="region of interest" description="Disordered" evidence="7">
    <location>
        <begin position="1"/>
        <end position="27"/>
    </location>
</feature>
<dbReference type="Pfam" id="PF02687">
    <property type="entry name" value="FtsX"/>
    <property type="match status" value="1"/>
</dbReference>
<proteinExistence type="inferred from homology"/>
<comment type="caution">
    <text evidence="10">The sequence shown here is derived from an EMBL/GenBank/DDBJ whole genome shotgun (WGS) entry which is preliminary data.</text>
</comment>